<accession>A0A238UCX8</accession>
<dbReference type="Gene3D" id="2.20.110.10">
    <property type="entry name" value="Histone H3 K4-specific methyltransferase SET7/9 N-terminal domain"/>
    <property type="match status" value="1"/>
</dbReference>
<dbReference type="OrthoDB" id="7342920at2"/>
<organism evidence="2 3">
    <name type="scientific">Tenacibaculum jejuense</name>
    <dbReference type="NCBI Taxonomy" id="584609"/>
    <lineage>
        <taxon>Bacteria</taxon>
        <taxon>Pseudomonadati</taxon>
        <taxon>Bacteroidota</taxon>
        <taxon>Flavobacteriia</taxon>
        <taxon>Flavobacteriales</taxon>
        <taxon>Flavobacteriaceae</taxon>
        <taxon>Tenacibaculum</taxon>
    </lineage>
</organism>
<dbReference type="Gene3D" id="2.160.20.10">
    <property type="entry name" value="Single-stranded right-handed beta-helix, Pectin lyase-like"/>
    <property type="match status" value="1"/>
</dbReference>
<reference evidence="2 3" key="1">
    <citation type="submission" date="2017-07" db="EMBL/GenBank/DDBJ databases">
        <authorList>
            <person name="Sun Z.S."/>
            <person name="Albrecht U."/>
            <person name="Echele G."/>
            <person name="Lee C.C."/>
        </authorList>
    </citation>
    <scope>NUCLEOTIDE SEQUENCE [LARGE SCALE GENOMIC DNA]</scope>
    <source>
        <strain evidence="3">type strain: KCTC 22618</strain>
    </source>
</reference>
<name>A0A238UCX8_9FLAO</name>
<evidence type="ECO:0000259" key="1">
    <source>
        <dbReference type="Pfam" id="PF13229"/>
    </source>
</evidence>
<sequence length="898" mass="104737">MLTTKFKLPSIIAIILIFFSCNTNEKKDRENHEVKVDIKKTETNRKNTDSLTVNNKINNEIENSLYKAFVNNKKTVFIYEKNNFESNKLLKLNHGDQLDIIEFTDKFEKLPSNKTYDYYGKWVKVVFQKNAQTQITGYVFDDFLDYQVTPETINSGIKKDTVYVSDVKGFVTALSSNRVIWIDAEKLNLEEFVQENENELSTFDFYSDEDLEIEDETYFISEPFRTLGLSGYHNMEIRGKNTLVHIVVNDSDMHVLDFYNCSNILIDNINFYHDIPGEFVGACEGEVVTYTKCNNFNIQNSHFDGSGTIGSFISESNNFNFLNCEFYNNSDYGIYIYNSFEIDVNRCDFHDNKAYTLFETDFKRSEENTRLTLTECYIKDNQTHMSIFDVEHNYGEAAVGELYFKVDRCEITDNETGKNIFNFSRSTRANISISNSNIQRNTSTKNKLMINSSKHRNFNLTLKNTSIINNKEFYGFINETENAIKEEKLIQKNIFNTASDTILNQYNTFKNKEGEVMFLRDFKNLKFDKTTKQLSVNGHLLTGKHRINFEEANDALFHYSIDLSGKFVAEGNFYEGKLNGPWKIKLGKNVYRNEYLFNYSNGNLDGHAKLYTYVAVNENKKHYLSREYVLVSEGNFKDGIKNGIWKYYFKNGKLQRQITYEDGQPVGPFLYYFPDGTLREKRTDISNNNGETIYYYPNGEIESNITYVDGKINIKKSSFYDNEGKKIKPVEIDSYWIKDKNGVIESFVDLTSKKYKNKVHIHYSKQTKKLLGYVYYKNGKPYNLVKSILQKQNTNYANLTLKTNKGDLETIYFDHNNSIKKDYTIITNDQGAIKYVLFIDDNNLKSIFKYGGKYDLVTKSEQYKILDDKAIKHGVSKKYTEYGLLNEYKEFIDGEIKK</sequence>
<dbReference type="SUPFAM" id="SSF82185">
    <property type="entry name" value="Histone H3 K4-specific methyltransferase SET7/9 N-terminal domain"/>
    <property type="match status" value="1"/>
</dbReference>
<dbReference type="EMBL" id="LT899436">
    <property type="protein sequence ID" value="SNR16942.1"/>
    <property type="molecule type" value="Genomic_DNA"/>
</dbReference>
<dbReference type="Pfam" id="PF13229">
    <property type="entry name" value="Beta_helix"/>
    <property type="match status" value="1"/>
</dbReference>
<keyword evidence="3" id="KW-1185">Reference proteome</keyword>
<feature type="domain" description="Right handed beta helix" evidence="1">
    <location>
        <begin position="238"/>
        <end position="356"/>
    </location>
</feature>
<dbReference type="InterPro" id="IPR011050">
    <property type="entry name" value="Pectin_lyase_fold/virulence"/>
</dbReference>
<dbReference type="InterPro" id="IPR039448">
    <property type="entry name" value="Beta_helix"/>
</dbReference>
<evidence type="ECO:0000313" key="3">
    <source>
        <dbReference type="Proteomes" id="UP000215214"/>
    </source>
</evidence>
<dbReference type="SUPFAM" id="SSF51126">
    <property type="entry name" value="Pectin lyase-like"/>
    <property type="match status" value="1"/>
</dbReference>
<keyword evidence="2" id="KW-0449">Lipoprotein</keyword>
<dbReference type="KEGG" id="tje:TJEJU_3291"/>
<proteinExistence type="predicted"/>
<dbReference type="InterPro" id="IPR012334">
    <property type="entry name" value="Pectin_lyas_fold"/>
</dbReference>
<dbReference type="AlphaFoldDB" id="A0A238UCX8"/>
<dbReference type="Proteomes" id="UP000215214">
    <property type="component" value="Chromosome TJEJU"/>
</dbReference>
<dbReference type="RefSeq" id="WP_095073843.1">
    <property type="nucleotide sequence ID" value="NZ_LT899436.1"/>
</dbReference>
<dbReference type="PROSITE" id="PS51257">
    <property type="entry name" value="PROKAR_LIPOPROTEIN"/>
    <property type="match status" value="1"/>
</dbReference>
<protein>
    <submittedName>
        <fullName evidence="2">Probable lipoprotein</fullName>
    </submittedName>
</protein>
<gene>
    <name evidence="2" type="ORF">TJEJU_3291</name>
</gene>
<evidence type="ECO:0000313" key="2">
    <source>
        <dbReference type="EMBL" id="SNR16942.1"/>
    </source>
</evidence>